<comment type="caution">
    <text evidence="2">The sequence shown here is derived from an EMBL/GenBank/DDBJ whole genome shotgun (WGS) entry which is preliminary data.</text>
</comment>
<dbReference type="OrthoDB" id="9781459at2"/>
<gene>
    <name evidence="2" type="ORF">BXY41_109160</name>
</gene>
<dbReference type="InterPro" id="IPR011733">
    <property type="entry name" value="CHP02185_IM"/>
</dbReference>
<dbReference type="Proteomes" id="UP000237749">
    <property type="component" value="Unassembled WGS sequence"/>
</dbReference>
<feature type="transmembrane region" description="Helical" evidence="1">
    <location>
        <begin position="95"/>
        <end position="113"/>
    </location>
</feature>
<protein>
    <submittedName>
        <fullName evidence="2">Energy-coupling factor transport system substrate-specific component</fullName>
    </submittedName>
</protein>
<sequence>MNNQPKLECNGLTVKDLVTTGIFSAIFFIFTMFGGVFFAVNPVLTFYMPMGSALLCGPIYLLLVAKVHKRWSITILGVIMGIVWFVTGMHWAFSLGYISMGIIADMTAGFGHYKCKKLNMLSYMLISLGGIFTYLIFFIDPEGWAGAMLKNGTEQSYIDAMHTASPSWLPIVMIVGTLFVAAFSAWVGGNMLRKQFEKAGITV</sequence>
<organism evidence="2 3">
    <name type="scientific">Lacrimispora xylanisolvens</name>
    <dbReference type="NCBI Taxonomy" id="384636"/>
    <lineage>
        <taxon>Bacteria</taxon>
        <taxon>Bacillati</taxon>
        <taxon>Bacillota</taxon>
        <taxon>Clostridia</taxon>
        <taxon>Lachnospirales</taxon>
        <taxon>Lachnospiraceae</taxon>
        <taxon>Lacrimispora</taxon>
    </lineage>
</organism>
<accession>A0A2S6HQ22</accession>
<dbReference type="RefSeq" id="WP_104438096.1">
    <property type="nucleotide sequence ID" value="NZ_PTJA01000009.1"/>
</dbReference>
<name>A0A2S6HQ22_9FIRM</name>
<evidence type="ECO:0000313" key="3">
    <source>
        <dbReference type="Proteomes" id="UP000237749"/>
    </source>
</evidence>
<proteinExistence type="predicted"/>
<keyword evidence="1" id="KW-0472">Membrane</keyword>
<feature type="transmembrane region" description="Helical" evidence="1">
    <location>
        <begin position="120"/>
        <end position="139"/>
    </location>
</feature>
<feature type="transmembrane region" description="Helical" evidence="1">
    <location>
        <begin position="46"/>
        <end position="64"/>
    </location>
</feature>
<keyword evidence="1" id="KW-1133">Transmembrane helix</keyword>
<feature type="transmembrane region" description="Helical" evidence="1">
    <location>
        <begin position="71"/>
        <end position="89"/>
    </location>
</feature>
<dbReference type="AlphaFoldDB" id="A0A2S6HQ22"/>
<keyword evidence="3" id="KW-1185">Reference proteome</keyword>
<keyword evidence="1" id="KW-0812">Transmembrane</keyword>
<reference evidence="2 3" key="1">
    <citation type="submission" date="2018-02" db="EMBL/GenBank/DDBJ databases">
        <title>Genomic Encyclopedia of Archaeal and Bacterial Type Strains, Phase II (KMG-II): from individual species to whole genera.</title>
        <authorList>
            <person name="Goeker M."/>
        </authorList>
    </citation>
    <scope>NUCLEOTIDE SEQUENCE [LARGE SCALE GENOMIC DNA]</scope>
    <source>
        <strain evidence="2 3">DSM 3808</strain>
    </source>
</reference>
<evidence type="ECO:0000313" key="2">
    <source>
        <dbReference type="EMBL" id="PPK79681.1"/>
    </source>
</evidence>
<dbReference type="EMBL" id="PTJA01000009">
    <property type="protein sequence ID" value="PPK79681.1"/>
    <property type="molecule type" value="Genomic_DNA"/>
</dbReference>
<evidence type="ECO:0000256" key="1">
    <source>
        <dbReference type="SAM" id="Phobius"/>
    </source>
</evidence>
<dbReference type="Pfam" id="PF09605">
    <property type="entry name" value="Trep_Strep"/>
    <property type="match status" value="1"/>
</dbReference>
<dbReference type="NCBIfam" id="TIGR02185">
    <property type="entry name" value="Trep_Strep"/>
    <property type="match status" value="1"/>
</dbReference>
<feature type="transmembrane region" description="Helical" evidence="1">
    <location>
        <begin position="21"/>
        <end position="40"/>
    </location>
</feature>
<feature type="transmembrane region" description="Helical" evidence="1">
    <location>
        <begin position="168"/>
        <end position="188"/>
    </location>
</feature>